<accession>A0A6V3QJ17</accession>
<gene>
    <name evidence="1" type="ORF">LGLO00237_LOCUS24330</name>
    <name evidence="2" type="ORF">LGLO00237_LOCUS24336</name>
</gene>
<sequence length="158" mass="18300">MTAPQPSMLLKSFSQQLLLELHNSSESKWTMGMRVDPTMKVMFYEDIARNIDRSIADVMEHCEVPASSLRAAETETEKDNCQEQHEKMPKDYIRNFDEVLEKMKDYPCMHRQLLHPSKTDVFNLPLEKSGDELIVNMKADCPVGNNDLFLRTVDEYLA</sequence>
<reference evidence="1" key="1">
    <citation type="submission" date="2021-01" db="EMBL/GenBank/DDBJ databases">
        <authorList>
            <person name="Corre E."/>
            <person name="Pelletier E."/>
            <person name="Niang G."/>
            <person name="Scheremetjew M."/>
            <person name="Finn R."/>
            <person name="Kale V."/>
            <person name="Holt S."/>
            <person name="Cochrane G."/>
            <person name="Meng A."/>
            <person name="Brown T."/>
            <person name="Cohen L."/>
        </authorList>
    </citation>
    <scope>NUCLEOTIDE SEQUENCE</scope>
    <source>
        <strain evidence="1">CCCM811</strain>
    </source>
</reference>
<evidence type="ECO:0000313" key="1">
    <source>
        <dbReference type="EMBL" id="CAE0672679.1"/>
    </source>
</evidence>
<name>A0A6V3QJ17_9EUKA</name>
<dbReference type="EMBL" id="HBIV01034108">
    <property type="protein sequence ID" value="CAE0672685.1"/>
    <property type="molecule type" value="Transcribed_RNA"/>
</dbReference>
<evidence type="ECO:0000313" key="2">
    <source>
        <dbReference type="EMBL" id="CAE0672685.1"/>
    </source>
</evidence>
<dbReference type="EMBL" id="HBIV01034101">
    <property type="protein sequence ID" value="CAE0672679.1"/>
    <property type="molecule type" value="Transcribed_RNA"/>
</dbReference>
<protein>
    <submittedName>
        <fullName evidence="1">Uncharacterized protein</fullName>
    </submittedName>
</protein>
<dbReference type="AlphaFoldDB" id="A0A6V3QJ17"/>
<organism evidence="1">
    <name type="scientific">Lotharella globosa</name>
    <dbReference type="NCBI Taxonomy" id="91324"/>
    <lineage>
        <taxon>Eukaryota</taxon>
        <taxon>Sar</taxon>
        <taxon>Rhizaria</taxon>
        <taxon>Cercozoa</taxon>
        <taxon>Chlorarachniophyceae</taxon>
        <taxon>Lotharella</taxon>
    </lineage>
</organism>
<proteinExistence type="predicted"/>